<dbReference type="FunCoup" id="A0A6G9IA03">
    <property type="interactions" value="32"/>
</dbReference>
<evidence type="ECO:0000313" key="3">
    <source>
        <dbReference type="Proteomes" id="UP000501168"/>
    </source>
</evidence>
<accession>A0A6G9IA03</accession>
<sequence length="140" mass="15855">MKKYLVLLFASFMLMACDNQSNSTSAGQPLPETPVETTDMHNSMNSLDYVGVYTGVLPLDNELTEITVQLYDTNYVFAAKGNERKGSFSWNSDGNQITLYDNFGNEFVNFAVGENRLILLDYEHEPVLNSDEEEYTLLKQ</sequence>
<name>A0A6G9IA03_9GAMM</name>
<dbReference type="RefSeq" id="WP_166915450.1">
    <property type="nucleotide sequence ID" value="NZ_CP050253.1"/>
</dbReference>
<dbReference type="InterPro" id="IPR007298">
    <property type="entry name" value="Cu-R_lipoprotein_NlpE"/>
</dbReference>
<organism evidence="2 3">
    <name type="scientific">Zophobihabitans entericus</name>
    <dbReference type="NCBI Taxonomy" id="1635327"/>
    <lineage>
        <taxon>Bacteria</taxon>
        <taxon>Pseudomonadati</taxon>
        <taxon>Pseudomonadota</taxon>
        <taxon>Gammaproteobacteria</taxon>
        <taxon>Orbales</taxon>
        <taxon>Orbaceae</taxon>
        <taxon>Zophobihabitans</taxon>
    </lineage>
</organism>
<evidence type="ECO:0000313" key="2">
    <source>
        <dbReference type="EMBL" id="QIQ21051.1"/>
    </source>
</evidence>
<keyword evidence="1" id="KW-0732">Signal</keyword>
<proteinExistence type="predicted"/>
<dbReference type="KEGG" id="orb:IPMB12_04760"/>
<feature type="chain" id="PRO_5026090658" evidence="1">
    <location>
        <begin position="17"/>
        <end position="140"/>
    </location>
</feature>
<dbReference type="Proteomes" id="UP000501168">
    <property type="component" value="Chromosome"/>
</dbReference>
<dbReference type="InParanoid" id="A0A6G9IA03"/>
<dbReference type="Pfam" id="PF04170">
    <property type="entry name" value="NlpE"/>
    <property type="match status" value="1"/>
</dbReference>
<evidence type="ECO:0000256" key="1">
    <source>
        <dbReference type="SAM" id="SignalP"/>
    </source>
</evidence>
<dbReference type="Gene3D" id="2.40.128.640">
    <property type="match status" value="1"/>
</dbReference>
<dbReference type="EMBL" id="CP050253">
    <property type="protein sequence ID" value="QIQ21051.1"/>
    <property type="molecule type" value="Genomic_DNA"/>
</dbReference>
<feature type="signal peptide" evidence="1">
    <location>
        <begin position="1"/>
        <end position="16"/>
    </location>
</feature>
<protein>
    <submittedName>
        <fullName evidence="2">Copper resistance protein NlpE</fullName>
    </submittedName>
</protein>
<keyword evidence="3" id="KW-1185">Reference proteome</keyword>
<gene>
    <name evidence="2" type="ORF">IPMB12_04760</name>
</gene>
<dbReference type="PROSITE" id="PS51257">
    <property type="entry name" value="PROKAR_LIPOPROTEIN"/>
    <property type="match status" value="1"/>
</dbReference>
<dbReference type="AlphaFoldDB" id="A0A6G9IA03"/>
<reference evidence="2 3" key="1">
    <citation type="submission" date="2020-03" db="EMBL/GenBank/DDBJ databases">
        <title>Complete genome sequence of Orbus sp. IPMB12 (BCRC 80908).</title>
        <authorList>
            <person name="Lo W.-S."/>
            <person name="Chang T.-H."/>
            <person name="Kuo C.-H."/>
        </authorList>
    </citation>
    <scope>NUCLEOTIDE SEQUENCE [LARGE SCALE GENOMIC DNA]</scope>
    <source>
        <strain evidence="2 3">IPMB12</strain>
    </source>
</reference>